<proteinExistence type="predicted"/>
<sequence>MATIADHILAGDRIFAYCPCGHDGEVDLDRVGRVIGMDAPAGLPEIGPRLRCGACGRKGDGRDRYGAAISITLLPGSTFHATPTVRPPPTRER</sequence>
<dbReference type="RefSeq" id="WP_069307289.1">
    <property type="nucleotide sequence ID" value="NZ_MCRJ01000069.1"/>
</dbReference>
<accession>A0A1E3H0N2</accession>
<dbReference type="OrthoDB" id="8083970at2"/>
<gene>
    <name evidence="1" type="ORF">A6302_02780</name>
</gene>
<dbReference type="Proteomes" id="UP000094622">
    <property type="component" value="Unassembled WGS sequence"/>
</dbReference>
<evidence type="ECO:0000313" key="1">
    <source>
        <dbReference type="EMBL" id="ODN69898.1"/>
    </source>
</evidence>
<name>A0A1E3H0N2_9HYPH</name>
<comment type="caution">
    <text evidence="1">The sequence shown here is derived from an EMBL/GenBank/DDBJ whole genome shotgun (WGS) entry which is preliminary data.</text>
</comment>
<evidence type="ECO:0000313" key="2">
    <source>
        <dbReference type="Proteomes" id="UP000094622"/>
    </source>
</evidence>
<reference evidence="1 2" key="1">
    <citation type="submission" date="2016-07" db="EMBL/GenBank/DDBJ databases">
        <title>Draft Genome Sequence of Methylobrevis pamukkalensis PK2.</title>
        <authorList>
            <person name="Vasilenko O.V."/>
            <person name="Doronina N.V."/>
            <person name="Shmareva M.N."/>
            <person name="Tarlachkov S.V."/>
            <person name="Mustakhimov I."/>
            <person name="Trotsenko Y.A."/>
        </authorList>
    </citation>
    <scope>NUCLEOTIDE SEQUENCE [LARGE SCALE GENOMIC DNA]</scope>
    <source>
        <strain evidence="1 2">PK2</strain>
    </source>
</reference>
<organism evidence="1 2">
    <name type="scientific">Methylobrevis pamukkalensis</name>
    <dbReference type="NCBI Taxonomy" id="1439726"/>
    <lineage>
        <taxon>Bacteria</taxon>
        <taxon>Pseudomonadati</taxon>
        <taxon>Pseudomonadota</taxon>
        <taxon>Alphaproteobacteria</taxon>
        <taxon>Hyphomicrobiales</taxon>
        <taxon>Pleomorphomonadaceae</taxon>
        <taxon>Methylobrevis</taxon>
    </lineage>
</organism>
<keyword evidence="2" id="KW-1185">Reference proteome</keyword>
<protein>
    <submittedName>
        <fullName evidence="1">Uncharacterized protein</fullName>
    </submittedName>
</protein>
<dbReference type="AlphaFoldDB" id="A0A1E3H0N2"/>
<dbReference type="EMBL" id="MCRJ01000069">
    <property type="protein sequence ID" value="ODN69898.1"/>
    <property type="molecule type" value="Genomic_DNA"/>
</dbReference>